<reference evidence="2" key="1">
    <citation type="submission" date="2020-04" db="EMBL/GenBank/DDBJ databases">
        <authorList>
            <person name="Alioto T."/>
            <person name="Alioto T."/>
            <person name="Gomez Garrido J."/>
        </authorList>
    </citation>
    <scope>NUCLEOTIDE SEQUENCE</scope>
    <source>
        <strain evidence="2">A484AB</strain>
    </source>
</reference>
<dbReference type="AlphaFoldDB" id="A0A6S7HMK1"/>
<name>A0A6S7HMK1_PARCT</name>
<sequence>MYNTFNEIYEAVKQNGILVTGTPSTPPQNAKGKGQKRIQKFSPTGLSPHSKTTSRPMHYSPKDKNTRRRLDLRKSILSVPDQGQGINANLELENTIANLMNLPVEENEKKSPPVVKIFVGYSTRVIEHECFGSERDIVKNLATKNYKSAYLAAFRNPTMKEFLVKKFYDEARTELKHYSKMKSSVFRFNGSFEELAEYKGVELINECQVELPLTYGFVSHTSGQKSPKTLFNKKVLALSSLLNSWIAKSKFIYRNNVILTAGGCKKTEIKTFHDLGMSSHPRTVNNMQEKMSQTFDKDVLSWKQELLNFHAEKRFISEVIESQHQTSEDSMELCTINLNKEAVSNCESYTEDIYNKCISKLPACDTNIYDDEEEVLGTNKQQ</sequence>
<organism evidence="2 3">
    <name type="scientific">Paramuricea clavata</name>
    <name type="common">Red gorgonian</name>
    <name type="synonym">Violescent sea-whip</name>
    <dbReference type="NCBI Taxonomy" id="317549"/>
    <lineage>
        <taxon>Eukaryota</taxon>
        <taxon>Metazoa</taxon>
        <taxon>Cnidaria</taxon>
        <taxon>Anthozoa</taxon>
        <taxon>Octocorallia</taxon>
        <taxon>Malacalcyonacea</taxon>
        <taxon>Plexauridae</taxon>
        <taxon>Paramuricea</taxon>
    </lineage>
</organism>
<evidence type="ECO:0000313" key="3">
    <source>
        <dbReference type="Proteomes" id="UP001152795"/>
    </source>
</evidence>
<feature type="compositionally biased region" description="Polar residues" evidence="1">
    <location>
        <begin position="41"/>
        <end position="55"/>
    </location>
</feature>
<evidence type="ECO:0000313" key="2">
    <source>
        <dbReference type="EMBL" id="CAB4006116.1"/>
    </source>
</evidence>
<accession>A0A6S7HMK1</accession>
<keyword evidence="3" id="KW-1185">Reference proteome</keyword>
<dbReference type="Proteomes" id="UP001152795">
    <property type="component" value="Unassembled WGS sequence"/>
</dbReference>
<evidence type="ECO:0000256" key="1">
    <source>
        <dbReference type="SAM" id="MobiDB-lite"/>
    </source>
</evidence>
<gene>
    <name evidence="2" type="ORF">PACLA_8A008409</name>
</gene>
<proteinExistence type="predicted"/>
<comment type="caution">
    <text evidence="2">The sequence shown here is derived from an EMBL/GenBank/DDBJ whole genome shotgun (WGS) entry which is preliminary data.</text>
</comment>
<dbReference type="EMBL" id="CACRXK020005413">
    <property type="protein sequence ID" value="CAB4006116.1"/>
    <property type="molecule type" value="Genomic_DNA"/>
</dbReference>
<protein>
    <submittedName>
        <fullName evidence="2">Uncharacterized protein</fullName>
    </submittedName>
</protein>
<feature type="region of interest" description="Disordered" evidence="1">
    <location>
        <begin position="19"/>
        <end position="67"/>
    </location>
</feature>